<comment type="catalytic activity">
    <reaction evidence="12 14">
        <text>riboflavin + ATP = FMN + ADP + H(+)</text>
        <dbReference type="Rhea" id="RHEA:14357"/>
        <dbReference type="ChEBI" id="CHEBI:15378"/>
        <dbReference type="ChEBI" id="CHEBI:30616"/>
        <dbReference type="ChEBI" id="CHEBI:57986"/>
        <dbReference type="ChEBI" id="CHEBI:58210"/>
        <dbReference type="ChEBI" id="CHEBI:456216"/>
        <dbReference type="EC" id="2.7.1.26"/>
    </reaction>
</comment>
<comment type="catalytic activity">
    <reaction evidence="13 14">
        <text>FMN + ATP + H(+) = FAD + diphosphate</text>
        <dbReference type="Rhea" id="RHEA:17237"/>
        <dbReference type="ChEBI" id="CHEBI:15378"/>
        <dbReference type="ChEBI" id="CHEBI:30616"/>
        <dbReference type="ChEBI" id="CHEBI:33019"/>
        <dbReference type="ChEBI" id="CHEBI:57692"/>
        <dbReference type="ChEBI" id="CHEBI:58210"/>
        <dbReference type="EC" id="2.7.7.2"/>
    </reaction>
</comment>
<evidence type="ECO:0000256" key="12">
    <source>
        <dbReference type="ARBA" id="ARBA00047880"/>
    </source>
</evidence>
<dbReference type="FunFam" id="3.40.50.620:FF:000021">
    <property type="entry name" value="Riboflavin biosynthesis protein"/>
    <property type="match status" value="1"/>
</dbReference>
<keyword evidence="10 14" id="KW-0067">ATP-binding</keyword>
<dbReference type="NCBIfam" id="NF004160">
    <property type="entry name" value="PRK05627.1-3"/>
    <property type="match status" value="1"/>
</dbReference>
<dbReference type="InterPro" id="IPR002606">
    <property type="entry name" value="Riboflavin_kinase_bac"/>
</dbReference>
<keyword evidence="8 14" id="KW-0418">Kinase</keyword>
<evidence type="ECO:0000256" key="4">
    <source>
        <dbReference type="ARBA" id="ARBA00022643"/>
    </source>
</evidence>
<dbReference type="Gene3D" id="3.40.50.620">
    <property type="entry name" value="HUPs"/>
    <property type="match status" value="1"/>
</dbReference>
<protein>
    <recommendedName>
        <fullName evidence="14">Riboflavin biosynthesis protein</fullName>
    </recommendedName>
    <domain>
        <recommendedName>
            <fullName evidence="14">Riboflavin kinase</fullName>
            <ecNumber evidence="14">2.7.1.26</ecNumber>
        </recommendedName>
        <alternativeName>
            <fullName evidence="14">Flavokinase</fullName>
        </alternativeName>
    </domain>
    <domain>
        <recommendedName>
            <fullName evidence="14">FMN adenylyltransferase</fullName>
            <ecNumber evidence="14">2.7.7.2</ecNumber>
        </recommendedName>
        <alternativeName>
            <fullName evidence="14">FAD pyrophosphorylase</fullName>
        </alternativeName>
        <alternativeName>
            <fullName evidence="14">FAD synthase</fullName>
        </alternativeName>
    </domain>
</protein>
<dbReference type="PANTHER" id="PTHR22749">
    <property type="entry name" value="RIBOFLAVIN KINASE/FMN ADENYLYLTRANSFERASE"/>
    <property type="match status" value="1"/>
</dbReference>
<dbReference type="UniPathway" id="UPA00276">
    <property type="reaction ID" value="UER00406"/>
</dbReference>
<dbReference type="GO" id="GO:0005524">
    <property type="term" value="F:ATP binding"/>
    <property type="evidence" value="ECO:0007669"/>
    <property type="project" value="UniProtKB-UniRule"/>
</dbReference>
<comment type="similarity">
    <text evidence="14">Belongs to the ribF family.</text>
</comment>
<dbReference type="EC" id="2.7.7.2" evidence="14"/>
<reference evidence="16" key="1">
    <citation type="journal article" date="2011" name="Environ. Microbiol.">
        <title>Time-series analyses of Monterey Bay coastal microbial picoplankton using a 'genome proxy' microarray.</title>
        <authorList>
            <person name="Rich V.I."/>
            <person name="Pham V.D."/>
            <person name="Eppley J."/>
            <person name="Shi Y."/>
            <person name="DeLong E.F."/>
        </authorList>
    </citation>
    <scope>NUCLEOTIDE SEQUENCE</scope>
</reference>
<dbReference type="CDD" id="cd02064">
    <property type="entry name" value="FAD_synthetase_N"/>
    <property type="match status" value="1"/>
</dbReference>
<dbReference type="InterPro" id="IPR015864">
    <property type="entry name" value="FAD_synthase"/>
</dbReference>
<evidence type="ECO:0000256" key="2">
    <source>
        <dbReference type="ARBA" id="ARBA00005201"/>
    </source>
</evidence>
<organism evidence="16">
    <name type="scientific">uncultured bacterium HF770_11D24</name>
    <dbReference type="NCBI Taxonomy" id="710817"/>
    <lineage>
        <taxon>Bacteria</taxon>
        <taxon>environmental samples</taxon>
    </lineage>
</organism>
<sequence>MRRADAPAIRRHRVVKIIHQPADLANGSRKACLAIGMFDGVHLGHQQVLRQAIEDSHRNEGRSVAVTFDRHPASVISPDRTPALLQTRAQRLRAIESLGIDAALLIEFDTAFSRKPGAEFVRELADGFGAIHSICVGANFTFGHRRDGNVGLLRTLGQALGFHVHGLQAVSLDGQAVSSTRIRAAVRTGHLDAAGQMLGRTFAIEGTVVEGDRHGRELGFPTANLDTNGLALPPNGVYAAHARLGQATHRSVLNIGLRPTLANPEPTLQVEAHLLDFDADLYGQAMEIELVERLRDEQRFGSTDELAAQISRDIERARTLF</sequence>
<keyword evidence="6 14" id="KW-0548">Nucleotidyltransferase</keyword>
<evidence type="ECO:0000259" key="15">
    <source>
        <dbReference type="SMART" id="SM00904"/>
    </source>
</evidence>
<evidence type="ECO:0000256" key="13">
    <source>
        <dbReference type="ARBA" id="ARBA00049494"/>
    </source>
</evidence>
<accession>E0XPW9</accession>
<dbReference type="UniPathway" id="UPA00277">
    <property type="reaction ID" value="UER00407"/>
</dbReference>
<feature type="domain" description="Riboflavin kinase" evidence="15">
    <location>
        <begin position="197"/>
        <end position="320"/>
    </location>
</feature>
<dbReference type="SUPFAM" id="SSF82114">
    <property type="entry name" value="Riboflavin kinase-like"/>
    <property type="match status" value="1"/>
</dbReference>
<dbReference type="InterPro" id="IPR014729">
    <property type="entry name" value="Rossmann-like_a/b/a_fold"/>
</dbReference>
<dbReference type="PIRSF" id="PIRSF004491">
    <property type="entry name" value="FAD_Synth"/>
    <property type="match status" value="1"/>
</dbReference>
<name>E0XPW9_9BACT</name>
<evidence type="ECO:0000256" key="9">
    <source>
        <dbReference type="ARBA" id="ARBA00022827"/>
    </source>
</evidence>
<proteinExistence type="inferred from homology"/>
<comment type="pathway">
    <text evidence="2 14">Cofactor biosynthesis; FMN biosynthesis; FMN from riboflavin (ATP route): step 1/1.</text>
</comment>
<dbReference type="InterPro" id="IPR015865">
    <property type="entry name" value="Riboflavin_kinase_bac/euk"/>
</dbReference>
<comment type="pathway">
    <text evidence="1 14">Cofactor biosynthesis; FAD biosynthesis; FAD from FMN: step 1/1.</text>
</comment>
<evidence type="ECO:0000256" key="14">
    <source>
        <dbReference type="PIRNR" id="PIRNR004491"/>
    </source>
</evidence>
<dbReference type="SMART" id="SM00904">
    <property type="entry name" value="Flavokinase"/>
    <property type="match status" value="1"/>
</dbReference>
<keyword evidence="4 14" id="KW-0288">FMN</keyword>
<dbReference type="SUPFAM" id="SSF52374">
    <property type="entry name" value="Nucleotidylyl transferase"/>
    <property type="match status" value="1"/>
</dbReference>
<dbReference type="PANTHER" id="PTHR22749:SF6">
    <property type="entry name" value="RIBOFLAVIN KINASE"/>
    <property type="match status" value="1"/>
</dbReference>
<dbReference type="NCBIfam" id="TIGR00083">
    <property type="entry name" value="ribF"/>
    <property type="match status" value="1"/>
</dbReference>
<evidence type="ECO:0000256" key="8">
    <source>
        <dbReference type="ARBA" id="ARBA00022777"/>
    </source>
</evidence>
<keyword evidence="11" id="KW-0511">Multifunctional enzyme</keyword>
<dbReference type="Pfam" id="PF06574">
    <property type="entry name" value="FAD_syn"/>
    <property type="match status" value="1"/>
</dbReference>
<dbReference type="GO" id="GO:0009398">
    <property type="term" value="P:FMN biosynthetic process"/>
    <property type="evidence" value="ECO:0007669"/>
    <property type="project" value="UniProtKB-UniRule"/>
</dbReference>
<evidence type="ECO:0000256" key="11">
    <source>
        <dbReference type="ARBA" id="ARBA00023268"/>
    </source>
</evidence>
<dbReference type="EMBL" id="GU474838">
    <property type="protein sequence ID" value="ADI16460.1"/>
    <property type="molecule type" value="Genomic_DNA"/>
</dbReference>
<keyword evidence="9 14" id="KW-0274">FAD</keyword>
<keyword evidence="3 14" id="KW-0285">Flavoprotein</keyword>
<dbReference type="GO" id="GO:0006747">
    <property type="term" value="P:FAD biosynthetic process"/>
    <property type="evidence" value="ECO:0007669"/>
    <property type="project" value="UniProtKB-UniRule"/>
</dbReference>
<dbReference type="Pfam" id="PF01687">
    <property type="entry name" value="Flavokinase"/>
    <property type="match status" value="1"/>
</dbReference>
<dbReference type="InterPro" id="IPR023468">
    <property type="entry name" value="Riboflavin_kinase"/>
</dbReference>
<evidence type="ECO:0000256" key="7">
    <source>
        <dbReference type="ARBA" id="ARBA00022741"/>
    </source>
</evidence>
<evidence type="ECO:0000313" key="16">
    <source>
        <dbReference type="EMBL" id="ADI16460.1"/>
    </source>
</evidence>
<dbReference type="GO" id="GO:0009231">
    <property type="term" value="P:riboflavin biosynthetic process"/>
    <property type="evidence" value="ECO:0007669"/>
    <property type="project" value="InterPro"/>
</dbReference>
<evidence type="ECO:0000256" key="1">
    <source>
        <dbReference type="ARBA" id="ARBA00004726"/>
    </source>
</evidence>
<evidence type="ECO:0000256" key="5">
    <source>
        <dbReference type="ARBA" id="ARBA00022679"/>
    </source>
</evidence>
<evidence type="ECO:0000256" key="3">
    <source>
        <dbReference type="ARBA" id="ARBA00022630"/>
    </source>
</evidence>
<dbReference type="GO" id="GO:0003919">
    <property type="term" value="F:FMN adenylyltransferase activity"/>
    <property type="evidence" value="ECO:0007669"/>
    <property type="project" value="UniProtKB-UniRule"/>
</dbReference>
<dbReference type="Gene3D" id="2.40.30.30">
    <property type="entry name" value="Riboflavin kinase-like"/>
    <property type="match status" value="1"/>
</dbReference>
<evidence type="ECO:0000256" key="6">
    <source>
        <dbReference type="ARBA" id="ARBA00022695"/>
    </source>
</evidence>
<dbReference type="EC" id="2.7.1.26" evidence="14"/>
<dbReference type="InterPro" id="IPR023465">
    <property type="entry name" value="Riboflavin_kinase_dom_sf"/>
</dbReference>
<keyword evidence="5 14" id="KW-0808">Transferase</keyword>
<dbReference type="GO" id="GO:0008531">
    <property type="term" value="F:riboflavin kinase activity"/>
    <property type="evidence" value="ECO:0007669"/>
    <property type="project" value="UniProtKB-UniRule"/>
</dbReference>
<dbReference type="AlphaFoldDB" id="E0XPW9"/>
<keyword evidence="7 14" id="KW-0547">Nucleotide-binding</keyword>
<evidence type="ECO:0000256" key="10">
    <source>
        <dbReference type="ARBA" id="ARBA00022840"/>
    </source>
</evidence>
<dbReference type="NCBIfam" id="NF004162">
    <property type="entry name" value="PRK05627.1-5"/>
    <property type="match status" value="1"/>
</dbReference>